<dbReference type="InterPro" id="IPR036291">
    <property type="entry name" value="NAD(P)-bd_dom_sf"/>
</dbReference>
<accession>A0A9P5YUP1</accession>
<dbReference type="InterPro" id="IPR051604">
    <property type="entry name" value="Ergot_Alk_Oxidoreductase"/>
</dbReference>
<protein>
    <submittedName>
        <fullName evidence="2">NAD(P)-binding protein</fullName>
    </submittedName>
</protein>
<organism evidence="2 3">
    <name type="scientific">Pholiota conissans</name>
    <dbReference type="NCBI Taxonomy" id="109636"/>
    <lineage>
        <taxon>Eukaryota</taxon>
        <taxon>Fungi</taxon>
        <taxon>Dikarya</taxon>
        <taxon>Basidiomycota</taxon>
        <taxon>Agaricomycotina</taxon>
        <taxon>Agaricomycetes</taxon>
        <taxon>Agaricomycetidae</taxon>
        <taxon>Agaricales</taxon>
        <taxon>Agaricineae</taxon>
        <taxon>Strophariaceae</taxon>
        <taxon>Pholiota</taxon>
    </lineage>
</organism>
<evidence type="ECO:0000259" key="1">
    <source>
        <dbReference type="Pfam" id="PF05368"/>
    </source>
</evidence>
<name>A0A9P5YUP1_9AGAR</name>
<evidence type="ECO:0000313" key="3">
    <source>
        <dbReference type="Proteomes" id="UP000807469"/>
    </source>
</evidence>
<dbReference type="Proteomes" id="UP000807469">
    <property type="component" value="Unassembled WGS sequence"/>
</dbReference>
<dbReference type="PANTHER" id="PTHR43162:SF1">
    <property type="entry name" value="PRESTALK A DIFFERENTIATION PROTEIN A"/>
    <property type="match status" value="1"/>
</dbReference>
<dbReference type="Gene3D" id="3.90.25.10">
    <property type="entry name" value="UDP-galactose 4-epimerase, domain 1"/>
    <property type="match status" value="1"/>
</dbReference>
<evidence type="ECO:0000313" key="2">
    <source>
        <dbReference type="EMBL" id="KAF9474125.1"/>
    </source>
</evidence>
<dbReference type="AlphaFoldDB" id="A0A9P5YUP1"/>
<dbReference type="OrthoDB" id="419598at2759"/>
<feature type="domain" description="NmrA-like" evidence="1">
    <location>
        <begin position="138"/>
        <end position="214"/>
    </location>
</feature>
<keyword evidence="3" id="KW-1185">Reference proteome</keyword>
<reference evidence="2" key="1">
    <citation type="submission" date="2020-11" db="EMBL/GenBank/DDBJ databases">
        <authorList>
            <consortium name="DOE Joint Genome Institute"/>
            <person name="Ahrendt S."/>
            <person name="Riley R."/>
            <person name="Andreopoulos W."/>
            <person name="Labutti K."/>
            <person name="Pangilinan J."/>
            <person name="Ruiz-Duenas F.J."/>
            <person name="Barrasa J.M."/>
            <person name="Sanchez-Garcia M."/>
            <person name="Camarero S."/>
            <person name="Miyauchi S."/>
            <person name="Serrano A."/>
            <person name="Linde D."/>
            <person name="Babiker R."/>
            <person name="Drula E."/>
            <person name="Ayuso-Fernandez I."/>
            <person name="Pacheco R."/>
            <person name="Padilla G."/>
            <person name="Ferreira P."/>
            <person name="Barriuso J."/>
            <person name="Kellner H."/>
            <person name="Castanera R."/>
            <person name="Alfaro M."/>
            <person name="Ramirez L."/>
            <person name="Pisabarro A.G."/>
            <person name="Kuo A."/>
            <person name="Tritt A."/>
            <person name="Lipzen A."/>
            <person name="He G."/>
            <person name="Yan M."/>
            <person name="Ng V."/>
            <person name="Cullen D."/>
            <person name="Martin F."/>
            <person name="Rosso M.-N."/>
            <person name="Henrissat B."/>
            <person name="Hibbett D."/>
            <person name="Martinez A.T."/>
            <person name="Grigoriev I.V."/>
        </authorList>
    </citation>
    <scope>NUCLEOTIDE SEQUENCE</scope>
    <source>
        <strain evidence="2">CIRM-BRFM 674</strain>
    </source>
</reference>
<dbReference type="Gene3D" id="3.40.50.720">
    <property type="entry name" value="NAD(P)-binding Rossmann-like Domain"/>
    <property type="match status" value="1"/>
</dbReference>
<gene>
    <name evidence="2" type="ORF">BDN70DRAFT_997240</name>
</gene>
<dbReference type="Pfam" id="PF05368">
    <property type="entry name" value="NmrA"/>
    <property type="match status" value="1"/>
</dbReference>
<dbReference type="SUPFAM" id="SSF51735">
    <property type="entry name" value="NAD(P)-binding Rossmann-fold domains"/>
    <property type="match status" value="1"/>
</dbReference>
<proteinExistence type="predicted"/>
<sequence length="241" mass="26587">MVFLVIGGTGKMSTHLSKLLQVANLPFLIASRRGKAPEPYKAVAFDCIDRMYIIGPARVYEHFPIVKPFIDLAKSKGVKRFVLLSTSQVEAGGPLQGALHQYLIDIGVEYTVLQNFGDTLTAGIRDGNQTVSATGDGRTPFVSTEDIAQVAFEALTAESSLNKDILIFGPKLLSNDDVAELFSSILGRKITHQRIPIEALEQTFVRIGLSQQYAKVLGKFETNVLKRREVQVQHRQSDRKA</sequence>
<dbReference type="EMBL" id="MU155395">
    <property type="protein sequence ID" value="KAF9474125.1"/>
    <property type="molecule type" value="Genomic_DNA"/>
</dbReference>
<comment type="caution">
    <text evidence="2">The sequence shown here is derived from an EMBL/GenBank/DDBJ whole genome shotgun (WGS) entry which is preliminary data.</text>
</comment>
<dbReference type="InterPro" id="IPR008030">
    <property type="entry name" value="NmrA-like"/>
</dbReference>
<dbReference type="PANTHER" id="PTHR43162">
    <property type="match status" value="1"/>
</dbReference>